<dbReference type="PANTHER" id="PTHR32251:SF17">
    <property type="entry name" value="STEROID 5-ALPHA REDUCTASE C-TERMINAL DOMAIN-CONTAINING PROTEIN"/>
    <property type="match status" value="1"/>
</dbReference>
<dbReference type="PANTHER" id="PTHR32251">
    <property type="entry name" value="3-OXO-5-ALPHA-STEROID 4-DEHYDROGENASE"/>
    <property type="match status" value="1"/>
</dbReference>
<sequence length="260" mass="29633">MLGLVWLLAAAAQTGGWAWQRRRRNAGIVDVLWSTGVGLAAVVLALLGDGAPLPRITLALLGGAWGLRLAWHLWRRVRGEPEDGRYANLRKRWGEDQRKWFAFFQFQALLVVLFSLPFLAVVRNPVAGVTPWLLAGVAVWIASVAGEAIADAQLARFRADAGHRGRTCRAGLWRYSRHPNYFFEWLHWFAYVLLAVGSPWWWLAWAGPLVMFVFLRWISGIPYTEAQALRTRGDDYSQYQRTTPMLFPWFPKRDVARSKS</sequence>
<dbReference type="Proteomes" id="UP001595705">
    <property type="component" value="Unassembled WGS sequence"/>
</dbReference>
<feature type="transmembrane region" description="Helical" evidence="1">
    <location>
        <begin position="132"/>
        <end position="150"/>
    </location>
</feature>
<accession>A0ABV7XH11</accession>
<reference evidence="3" key="1">
    <citation type="journal article" date="2019" name="Int. J. Syst. Evol. Microbiol.">
        <title>The Global Catalogue of Microorganisms (GCM) 10K type strain sequencing project: providing services to taxonomists for standard genome sequencing and annotation.</title>
        <authorList>
            <consortium name="The Broad Institute Genomics Platform"/>
            <consortium name="The Broad Institute Genome Sequencing Center for Infectious Disease"/>
            <person name="Wu L."/>
            <person name="Ma J."/>
        </authorList>
    </citation>
    <scope>NUCLEOTIDE SEQUENCE [LARGE SCALE GENOMIC DNA]</scope>
    <source>
        <strain evidence="3">KCTC 42441</strain>
    </source>
</reference>
<keyword evidence="1" id="KW-0812">Transmembrane</keyword>
<feature type="transmembrane region" description="Helical" evidence="1">
    <location>
        <begin position="179"/>
        <end position="196"/>
    </location>
</feature>
<dbReference type="PROSITE" id="PS50244">
    <property type="entry name" value="S5A_REDUCTASE"/>
    <property type="match status" value="1"/>
</dbReference>
<keyword evidence="1" id="KW-0472">Membrane</keyword>
<keyword evidence="1" id="KW-1133">Transmembrane helix</keyword>
<gene>
    <name evidence="2" type="ORF">ACFONC_00130</name>
</gene>
<dbReference type="Pfam" id="PF06966">
    <property type="entry name" value="DUF1295"/>
    <property type="match status" value="1"/>
</dbReference>
<dbReference type="Gene3D" id="1.20.120.1630">
    <property type="match status" value="1"/>
</dbReference>
<evidence type="ECO:0000256" key="1">
    <source>
        <dbReference type="SAM" id="Phobius"/>
    </source>
</evidence>
<protein>
    <submittedName>
        <fullName evidence="2">DUF1295 domain-containing protein</fullName>
    </submittedName>
</protein>
<evidence type="ECO:0000313" key="3">
    <source>
        <dbReference type="Proteomes" id="UP001595705"/>
    </source>
</evidence>
<dbReference type="EMBL" id="JBHRYA010000001">
    <property type="protein sequence ID" value="MFC3714564.1"/>
    <property type="molecule type" value="Genomic_DNA"/>
</dbReference>
<keyword evidence="3" id="KW-1185">Reference proteome</keyword>
<feature type="transmembrane region" description="Helical" evidence="1">
    <location>
        <begin position="28"/>
        <end position="47"/>
    </location>
</feature>
<evidence type="ECO:0000313" key="2">
    <source>
        <dbReference type="EMBL" id="MFC3714564.1"/>
    </source>
</evidence>
<organism evidence="2 3">
    <name type="scientific">Luteimonas soli</name>
    <dbReference type="NCBI Taxonomy" id="1648966"/>
    <lineage>
        <taxon>Bacteria</taxon>
        <taxon>Pseudomonadati</taxon>
        <taxon>Pseudomonadota</taxon>
        <taxon>Gammaproteobacteria</taxon>
        <taxon>Lysobacterales</taxon>
        <taxon>Lysobacteraceae</taxon>
        <taxon>Luteimonas</taxon>
    </lineage>
</organism>
<name>A0ABV7XH11_9GAMM</name>
<proteinExistence type="predicted"/>
<comment type="caution">
    <text evidence="2">The sequence shown here is derived from an EMBL/GenBank/DDBJ whole genome shotgun (WGS) entry which is preliminary data.</text>
</comment>
<dbReference type="RefSeq" id="WP_386742173.1">
    <property type="nucleotide sequence ID" value="NZ_JBHRYA010000001.1"/>
</dbReference>
<dbReference type="InterPro" id="IPR010721">
    <property type="entry name" value="UstE-like"/>
</dbReference>
<feature type="transmembrane region" description="Helical" evidence="1">
    <location>
        <begin position="100"/>
        <end position="120"/>
    </location>
</feature>